<dbReference type="InterPro" id="IPR045339">
    <property type="entry name" value="DUF6534"/>
</dbReference>
<feature type="transmembrane region" description="Helical" evidence="2">
    <location>
        <begin position="20"/>
        <end position="42"/>
    </location>
</feature>
<feature type="transmembrane region" description="Helical" evidence="2">
    <location>
        <begin position="207"/>
        <end position="229"/>
    </location>
</feature>
<accession>A0ABQ0L0V3</accession>
<reference evidence="4" key="1">
    <citation type="submission" date="2014-09" db="EMBL/GenBank/DDBJ databases">
        <title>Genome sequence of the luminous mushroom Mycena chlorophos for searching fungal bioluminescence genes.</title>
        <authorList>
            <person name="Tanaka Y."/>
            <person name="Kasuga D."/>
            <person name="Oba Y."/>
            <person name="Hase S."/>
            <person name="Sato K."/>
            <person name="Oba Y."/>
            <person name="Sakakibara Y."/>
        </authorList>
    </citation>
    <scope>NUCLEOTIDE SEQUENCE</scope>
</reference>
<organism evidence="4 5">
    <name type="scientific">Mycena chlorophos</name>
    <name type="common">Agaric fungus</name>
    <name type="synonym">Agaricus chlorophos</name>
    <dbReference type="NCBI Taxonomy" id="658473"/>
    <lineage>
        <taxon>Eukaryota</taxon>
        <taxon>Fungi</taxon>
        <taxon>Dikarya</taxon>
        <taxon>Basidiomycota</taxon>
        <taxon>Agaricomycotina</taxon>
        <taxon>Agaricomycetes</taxon>
        <taxon>Agaricomycetidae</taxon>
        <taxon>Agaricales</taxon>
        <taxon>Marasmiineae</taxon>
        <taxon>Mycenaceae</taxon>
        <taxon>Mycena</taxon>
    </lineage>
</organism>
<feature type="transmembrane region" description="Helical" evidence="2">
    <location>
        <begin position="54"/>
        <end position="78"/>
    </location>
</feature>
<proteinExistence type="predicted"/>
<evidence type="ECO:0000259" key="3">
    <source>
        <dbReference type="Pfam" id="PF20152"/>
    </source>
</evidence>
<keyword evidence="2" id="KW-1133">Transmembrane helix</keyword>
<dbReference type="EMBL" id="DF840056">
    <property type="protein sequence ID" value="GAT44703.1"/>
    <property type="molecule type" value="Genomic_DNA"/>
</dbReference>
<dbReference type="Pfam" id="PF20152">
    <property type="entry name" value="DUF6534"/>
    <property type="match status" value="1"/>
</dbReference>
<name>A0ABQ0L0V3_MYCCL</name>
<feature type="transmembrane region" description="Helical" evidence="2">
    <location>
        <begin position="164"/>
        <end position="186"/>
    </location>
</feature>
<protein>
    <recommendedName>
        <fullName evidence="3">DUF6534 domain-containing protein</fullName>
    </recommendedName>
</protein>
<feature type="region of interest" description="Disordered" evidence="1">
    <location>
        <begin position="283"/>
        <end position="314"/>
    </location>
</feature>
<evidence type="ECO:0000313" key="4">
    <source>
        <dbReference type="EMBL" id="GAT44703.1"/>
    </source>
</evidence>
<evidence type="ECO:0000313" key="5">
    <source>
        <dbReference type="Proteomes" id="UP000815677"/>
    </source>
</evidence>
<evidence type="ECO:0000256" key="1">
    <source>
        <dbReference type="SAM" id="MobiDB-lite"/>
    </source>
</evidence>
<evidence type="ECO:0000256" key="2">
    <source>
        <dbReference type="SAM" id="Phobius"/>
    </source>
</evidence>
<sequence>MEGLPADQGFDARPTIGALYAGSLASVALSAVLAIQTLLYFMFFSADNIRFKGIVGWVWASDTAHTISVAVAIWQYGVLNFSQPEYLLDIAPALSATVALTGITTLNSNVFYGWRIHRMSKGNLKLTIPIGLLAITRIVMVIFLSVEMILCETWALISLRFKPMLVAALGISAATDIMLAATRYFFLRELKQGYMGVPEMVDAVVIFTINDGLLTCTIVVAAIICFALMPQNYIWVGIYLTLSKLYSNSILVTLNLRNWYRHKNRPYLGPQIDYDARMRRRTGAQTPTEDYHGKGPGSFIGGRAESSRADDDDVESVEVHVNQRVDYTVRVLPVGYEFEGIGRPGGRSGVRADYPPRPSR</sequence>
<feature type="domain" description="DUF6534" evidence="3">
    <location>
        <begin position="172"/>
        <end position="258"/>
    </location>
</feature>
<feature type="transmembrane region" description="Helical" evidence="2">
    <location>
        <begin position="235"/>
        <end position="256"/>
    </location>
</feature>
<feature type="transmembrane region" description="Helical" evidence="2">
    <location>
        <begin position="126"/>
        <end position="144"/>
    </location>
</feature>
<keyword evidence="2" id="KW-0812">Transmembrane</keyword>
<dbReference type="PANTHER" id="PTHR40465:SF1">
    <property type="entry name" value="DUF6534 DOMAIN-CONTAINING PROTEIN"/>
    <property type="match status" value="1"/>
</dbReference>
<keyword evidence="2" id="KW-0472">Membrane</keyword>
<feature type="transmembrane region" description="Helical" evidence="2">
    <location>
        <begin position="90"/>
        <end position="114"/>
    </location>
</feature>
<gene>
    <name evidence="4" type="ORF">MCHLO_02316</name>
</gene>
<keyword evidence="5" id="KW-1185">Reference proteome</keyword>
<dbReference type="PANTHER" id="PTHR40465">
    <property type="entry name" value="CHROMOSOME 1, WHOLE GENOME SHOTGUN SEQUENCE"/>
    <property type="match status" value="1"/>
</dbReference>
<dbReference type="Proteomes" id="UP000815677">
    <property type="component" value="Unassembled WGS sequence"/>
</dbReference>